<dbReference type="InterPro" id="IPR036259">
    <property type="entry name" value="MFS_trans_sf"/>
</dbReference>
<feature type="transmembrane region" description="Helical" evidence="1">
    <location>
        <begin position="21"/>
        <end position="43"/>
    </location>
</feature>
<dbReference type="Gene3D" id="1.20.1250.20">
    <property type="entry name" value="MFS general substrate transporter like domains"/>
    <property type="match status" value="1"/>
</dbReference>
<keyword evidence="1" id="KW-0812">Transmembrane</keyword>
<organism evidence="2 3">
    <name type="scientific">Archangium minus</name>
    <dbReference type="NCBI Taxonomy" id="83450"/>
    <lineage>
        <taxon>Bacteria</taxon>
        <taxon>Pseudomonadati</taxon>
        <taxon>Myxococcota</taxon>
        <taxon>Myxococcia</taxon>
        <taxon>Myxococcales</taxon>
        <taxon>Cystobacterineae</taxon>
        <taxon>Archangiaceae</taxon>
        <taxon>Archangium</taxon>
    </lineage>
</organism>
<feature type="transmembrane region" description="Helical" evidence="1">
    <location>
        <begin position="49"/>
        <end position="69"/>
    </location>
</feature>
<feature type="transmembrane region" description="Helical" evidence="1">
    <location>
        <begin position="258"/>
        <end position="277"/>
    </location>
</feature>
<gene>
    <name evidence="2" type="ORF">F0U60_50700</name>
</gene>
<evidence type="ECO:0000256" key="1">
    <source>
        <dbReference type="SAM" id="Phobius"/>
    </source>
</evidence>
<keyword evidence="1" id="KW-0472">Membrane</keyword>
<keyword evidence="1" id="KW-1133">Transmembrane helix</keyword>
<dbReference type="PANTHER" id="PTHR23542:SF1">
    <property type="entry name" value="MAJOR FACILITATOR SUPERFAMILY (MFS) PROFILE DOMAIN-CONTAINING PROTEIN"/>
    <property type="match status" value="1"/>
</dbReference>
<feature type="transmembrane region" description="Helical" evidence="1">
    <location>
        <begin position="378"/>
        <end position="398"/>
    </location>
</feature>
<dbReference type="RefSeq" id="WP_395811753.1">
    <property type="nucleotide sequence ID" value="NZ_CP043494.1"/>
</dbReference>
<feature type="transmembrane region" description="Helical" evidence="1">
    <location>
        <begin position="289"/>
        <end position="308"/>
    </location>
</feature>
<dbReference type="PANTHER" id="PTHR23542">
    <property type="match status" value="1"/>
</dbReference>
<proteinExistence type="predicted"/>
<name>A0ABY9X7W5_9BACT</name>
<feature type="transmembrane region" description="Helical" evidence="1">
    <location>
        <begin position="220"/>
        <end position="238"/>
    </location>
</feature>
<evidence type="ECO:0000313" key="3">
    <source>
        <dbReference type="Proteomes" id="UP001611383"/>
    </source>
</evidence>
<evidence type="ECO:0000313" key="2">
    <source>
        <dbReference type="EMBL" id="WNG51491.1"/>
    </source>
</evidence>
<sequence length="407" mass="41858">MAATMRVALSLDLWREQTWRRWVLTAFFARLPGTMTAFALLMAGREATGSFTFGAWMASACAVGAALAAPWRGRMLDREPLLMGLRRGLYWQALLTMGLVVAATLRAPAPVLLAGALLLGVMPSGVQGGIRALLGSVAPASRLEAAFALDAVLVEVQWVLGPLLVGMASSSGVPLLALGLMGMSALAASVLSQSLPERPPMPVPASVTTWEGPGVWRTPGVLAVLVLVAVLGVSWGALEAGIPPRLEEVGVGAAQWGVLAALLSAVSAVGGLAYTLLPRAQGRGEGTWRAKLMLGMWGLLLLPLGWMASLLGLGLWLVAAGLFLAPLTGTLTFLLQRTLPPARHAEGFSFYSACWSLGVAGGSALAGSLLGVGGARPVLAGAALLPLAVVLLSAGAGLGRRPACFRA</sequence>
<feature type="transmembrane region" description="Helical" evidence="1">
    <location>
        <begin position="348"/>
        <end position="372"/>
    </location>
</feature>
<keyword evidence="3" id="KW-1185">Reference proteome</keyword>
<protein>
    <submittedName>
        <fullName evidence="2">MFS transporter</fullName>
    </submittedName>
</protein>
<dbReference type="Proteomes" id="UP001611383">
    <property type="component" value="Chromosome"/>
</dbReference>
<feature type="transmembrane region" description="Helical" evidence="1">
    <location>
        <begin position="89"/>
        <end position="105"/>
    </location>
</feature>
<dbReference type="SUPFAM" id="SSF103473">
    <property type="entry name" value="MFS general substrate transporter"/>
    <property type="match status" value="1"/>
</dbReference>
<accession>A0ABY9X7W5</accession>
<dbReference type="EMBL" id="CP043494">
    <property type="protein sequence ID" value="WNG51491.1"/>
    <property type="molecule type" value="Genomic_DNA"/>
</dbReference>
<feature type="transmembrane region" description="Helical" evidence="1">
    <location>
        <begin position="314"/>
        <end position="336"/>
    </location>
</feature>
<reference evidence="2 3" key="1">
    <citation type="submission" date="2019-08" db="EMBL/GenBank/DDBJ databases">
        <title>Archangium and Cystobacter genomes.</title>
        <authorList>
            <person name="Chen I.-C.K."/>
            <person name="Wielgoss S."/>
        </authorList>
    </citation>
    <scope>NUCLEOTIDE SEQUENCE [LARGE SCALE GENOMIC DNA]</scope>
    <source>
        <strain evidence="2 3">Cbm 6</strain>
    </source>
</reference>